<sequence>MAQSASVLMTDHSFDDLSIEESLLCTAGVDLLKAQCKSADEVLACDFDPDALIVQWARIDERVFQKFPNCKAVIRLGVGVDNIDCDAARDYGVAVCNVPDYGMDEVADHAVAMAVALGRQLPQLDVRTRNGEWSLSPVSRMPAFREMLFAVAGLGRIGQAVIERARGFKFQLAAYDPMVPGDVFDRIGVQRLNKDELFEKADILSLHLPLCADTEYLVDAHRLNQMKSSAILINTARGGLVDLDALASSLQRGAIAYAGLDVFEVEPPDFSHPIFQCQKAILTSHIAWHSDASMPRLRQLAVEETLRAIRGEPLRNVANQIEQQHSDHQSRILLNK</sequence>
<dbReference type="InterPro" id="IPR006140">
    <property type="entry name" value="D-isomer_DH_NAD-bd"/>
</dbReference>
<dbReference type="InterPro" id="IPR029753">
    <property type="entry name" value="D-isomer_DH_CS"/>
</dbReference>
<dbReference type="Pfam" id="PF02826">
    <property type="entry name" value="2-Hacid_dh_C"/>
    <property type="match status" value="1"/>
</dbReference>
<dbReference type="KEGG" id="chya:V22_24840"/>
<dbReference type="RefSeq" id="WP_145263072.1">
    <property type="nucleotide sequence ID" value="NZ_CP036316.1"/>
</dbReference>
<dbReference type="InterPro" id="IPR006139">
    <property type="entry name" value="D-isomer_2_OHA_DH_cat_dom"/>
</dbReference>
<dbReference type="Gene3D" id="3.40.50.720">
    <property type="entry name" value="NAD(P)-binding Rossmann-like Domain"/>
    <property type="match status" value="2"/>
</dbReference>
<proteinExistence type="inferred from homology"/>
<dbReference type="PROSITE" id="PS00670">
    <property type="entry name" value="D_2_HYDROXYACID_DH_2"/>
    <property type="match status" value="1"/>
</dbReference>
<evidence type="ECO:0000313" key="8">
    <source>
        <dbReference type="Proteomes" id="UP000319976"/>
    </source>
</evidence>
<dbReference type="EC" id="1.1.1.95" evidence="7"/>
<keyword evidence="3" id="KW-0520">NAD</keyword>
<evidence type="ECO:0000313" key="7">
    <source>
        <dbReference type="EMBL" id="QDT65237.1"/>
    </source>
</evidence>
<protein>
    <submittedName>
        <fullName evidence="7">D-3-phosphoglycerate dehydrogenase</fullName>
        <ecNumber evidence="7">1.1.1.95</ecNumber>
    </submittedName>
</protein>
<dbReference type="GO" id="GO:0003714">
    <property type="term" value="F:transcription corepressor activity"/>
    <property type="evidence" value="ECO:0007669"/>
    <property type="project" value="InterPro"/>
</dbReference>
<organism evidence="7 8">
    <name type="scientific">Calycomorphotria hydatis</name>
    <dbReference type="NCBI Taxonomy" id="2528027"/>
    <lineage>
        <taxon>Bacteria</taxon>
        <taxon>Pseudomonadati</taxon>
        <taxon>Planctomycetota</taxon>
        <taxon>Planctomycetia</taxon>
        <taxon>Planctomycetales</taxon>
        <taxon>Planctomycetaceae</taxon>
        <taxon>Calycomorphotria</taxon>
    </lineage>
</organism>
<dbReference type="InterPro" id="IPR043322">
    <property type="entry name" value="CtBP"/>
</dbReference>
<evidence type="ECO:0000256" key="2">
    <source>
        <dbReference type="ARBA" id="ARBA00023002"/>
    </source>
</evidence>
<dbReference type="CDD" id="cd05299">
    <property type="entry name" value="CtBP_dh"/>
    <property type="match status" value="1"/>
</dbReference>
<feature type="domain" description="D-isomer specific 2-hydroxyacid dehydrogenase catalytic" evidence="5">
    <location>
        <begin position="48"/>
        <end position="319"/>
    </location>
</feature>
<dbReference type="AlphaFoldDB" id="A0A517TA36"/>
<evidence type="ECO:0000259" key="6">
    <source>
        <dbReference type="Pfam" id="PF02826"/>
    </source>
</evidence>
<name>A0A517TA36_9PLAN</name>
<dbReference type="PROSITE" id="PS00671">
    <property type="entry name" value="D_2_HYDROXYACID_DH_3"/>
    <property type="match status" value="1"/>
</dbReference>
<evidence type="ECO:0000259" key="5">
    <source>
        <dbReference type="Pfam" id="PF00389"/>
    </source>
</evidence>
<reference evidence="7 8" key="1">
    <citation type="submission" date="2019-02" db="EMBL/GenBank/DDBJ databases">
        <title>Deep-cultivation of Planctomycetes and their phenomic and genomic characterization uncovers novel biology.</title>
        <authorList>
            <person name="Wiegand S."/>
            <person name="Jogler M."/>
            <person name="Boedeker C."/>
            <person name="Pinto D."/>
            <person name="Vollmers J."/>
            <person name="Rivas-Marin E."/>
            <person name="Kohn T."/>
            <person name="Peeters S.H."/>
            <person name="Heuer A."/>
            <person name="Rast P."/>
            <person name="Oberbeckmann S."/>
            <person name="Bunk B."/>
            <person name="Jeske O."/>
            <person name="Meyerdierks A."/>
            <person name="Storesund J.E."/>
            <person name="Kallscheuer N."/>
            <person name="Luecker S."/>
            <person name="Lage O.M."/>
            <person name="Pohl T."/>
            <person name="Merkel B.J."/>
            <person name="Hornburger P."/>
            <person name="Mueller R.-W."/>
            <person name="Bruemmer F."/>
            <person name="Labrenz M."/>
            <person name="Spormann A.M."/>
            <person name="Op den Camp H."/>
            <person name="Overmann J."/>
            <person name="Amann R."/>
            <person name="Jetten M.S.M."/>
            <person name="Mascher T."/>
            <person name="Medema M.H."/>
            <person name="Devos D.P."/>
            <person name="Kaster A.-K."/>
            <person name="Ovreas L."/>
            <person name="Rohde M."/>
            <person name="Galperin M.Y."/>
            <person name="Jogler C."/>
        </authorList>
    </citation>
    <scope>NUCLEOTIDE SEQUENCE [LARGE SCALE GENOMIC DNA]</scope>
    <source>
        <strain evidence="7 8">V22</strain>
    </source>
</reference>
<dbReference type="OrthoDB" id="277029at2"/>
<dbReference type="EMBL" id="CP036316">
    <property type="protein sequence ID" value="QDT65237.1"/>
    <property type="molecule type" value="Genomic_DNA"/>
</dbReference>
<accession>A0A517TA36</accession>
<dbReference type="PANTHER" id="PTHR43761">
    <property type="entry name" value="D-ISOMER SPECIFIC 2-HYDROXYACID DEHYDROGENASE FAMILY PROTEIN (AFU_ORTHOLOGUE AFUA_1G13630)"/>
    <property type="match status" value="1"/>
</dbReference>
<comment type="similarity">
    <text evidence="1 4">Belongs to the D-isomer specific 2-hydroxyacid dehydrogenase family.</text>
</comment>
<dbReference type="InterPro" id="IPR036291">
    <property type="entry name" value="NAD(P)-bd_dom_sf"/>
</dbReference>
<keyword evidence="8" id="KW-1185">Reference proteome</keyword>
<dbReference type="GO" id="GO:0051287">
    <property type="term" value="F:NAD binding"/>
    <property type="evidence" value="ECO:0007669"/>
    <property type="project" value="InterPro"/>
</dbReference>
<dbReference type="Proteomes" id="UP000319976">
    <property type="component" value="Chromosome"/>
</dbReference>
<dbReference type="SUPFAM" id="SSF51735">
    <property type="entry name" value="NAD(P)-binding Rossmann-fold domains"/>
    <property type="match status" value="1"/>
</dbReference>
<dbReference type="InterPro" id="IPR050418">
    <property type="entry name" value="D-iso_2-hydroxyacid_DH_PdxB"/>
</dbReference>
<gene>
    <name evidence="7" type="primary">serA_2</name>
    <name evidence="7" type="ORF">V22_24840</name>
</gene>
<keyword evidence="2 4" id="KW-0560">Oxidoreductase</keyword>
<dbReference type="SUPFAM" id="SSF52283">
    <property type="entry name" value="Formate/glycerate dehydrogenase catalytic domain-like"/>
    <property type="match status" value="1"/>
</dbReference>
<dbReference type="GO" id="GO:0004617">
    <property type="term" value="F:phosphoglycerate dehydrogenase activity"/>
    <property type="evidence" value="ECO:0007669"/>
    <property type="project" value="UniProtKB-EC"/>
</dbReference>
<dbReference type="PANTHER" id="PTHR43761:SF1">
    <property type="entry name" value="D-ISOMER SPECIFIC 2-HYDROXYACID DEHYDROGENASE CATALYTIC DOMAIN-CONTAINING PROTEIN-RELATED"/>
    <property type="match status" value="1"/>
</dbReference>
<evidence type="ECO:0000256" key="3">
    <source>
        <dbReference type="ARBA" id="ARBA00023027"/>
    </source>
</evidence>
<evidence type="ECO:0000256" key="1">
    <source>
        <dbReference type="ARBA" id="ARBA00005854"/>
    </source>
</evidence>
<feature type="domain" description="D-isomer specific 2-hydroxyacid dehydrogenase NAD-binding" evidence="6">
    <location>
        <begin position="111"/>
        <end position="287"/>
    </location>
</feature>
<evidence type="ECO:0000256" key="4">
    <source>
        <dbReference type="RuleBase" id="RU003719"/>
    </source>
</evidence>
<dbReference type="Pfam" id="PF00389">
    <property type="entry name" value="2-Hacid_dh"/>
    <property type="match status" value="1"/>
</dbReference>